<dbReference type="PANTHER" id="PTHR45713:SF6">
    <property type="entry name" value="F5_8 TYPE C DOMAIN-CONTAINING PROTEIN"/>
    <property type="match status" value="1"/>
</dbReference>
<evidence type="ECO:0008006" key="3">
    <source>
        <dbReference type="Google" id="ProtNLM"/>
    </source>
</evidence>
<dbReference type="Proteomes" id="UP001195483">
    <property type="component" value="Unassembled WGS sequence"/>
</dbReference>
<dbReference type="SUPFAM" id="SSF49785">
    <property type="entry name" value="Galactose-binding domain-like"/>
    <property type="match status" value="1"/>
</dbReference>
<keyword evidence="2" id="KW-1185">Reference proteome</keyword>
<proteinExistence type="predicted"/>
<dbReference type="EMBL" id="JAEAOA010000671">
    <property type="protein sequence ID" value="KAK3607675.1"/>
    <property type="molecule type" value="Genomic_DNA"/>
</dbReference>
<gene>
    <name evidence="1" type="ORF">CHS0354_010663</name>
</gene>
<reference evidence="1" key="2">
    <citation type="journal article" date="2021" name="Genome Biol. Evol.">
        <title>Developing a high-quality reference genome for a parasitic bivalve with doubly uniparental inheritance (Bivalvia: Unionida).</title>
        <authorList>
            <person name="Smith C.H."/>
        </authorList>
    </citation>
    <scope>NUCLEOTIDE SEQUENCE</scope>
    <source>
        <strain evidence="1">CHS0354</strain>
        <tissue evidence="1">Mantle</tissue>
    </source>
</reference>
<reference evidence="1" key="1">
    <citation type="journal article" date="2021" name="Genome Biol. Evol.">
        <title>A High-Quality Reference Genome for a Parasitic Bivalve with Doubly Uniparental Inheritance (Bivalvia: Unionida).</title>
        <authorList>
            <person name="Smith C.H."/>
        </authorList>
    </citation>
    <scope>NUCLEOTIDE SEQUENCE</scope>
    <source>
        <strain evidence="1">CHS0354</strain>
    </source>
</reference>
<comment type="caution">
    <text evidence="1">The sequence shown here is derived from an EMBL/GenBank/DDBJ whole genome shotgun (WGS) entry which is preliminary data.</text>
</comment>
<sequence length="197" mass="22149">MDRLVGATVIGYATNGSQFAIRTSLSRSEKIEINVTTLNPIQNVTIILPISSTENIINICEVQVFENLNIARGKSTHQTSDYSNGYKSYGADLAVDGNKSSKFNDGSCTATEPNTKHQNIVWSVNLGREYLVSYIRIYNREDVMIYLITYFLPYAPFIRYSVKPQVGYQDAHVAATELKFTHHKRPTQQLCITAHCC</sequence>
<evidence type="ECO:0000313" key="1">
    <source>
        <dbReference type="EMBL" id="KAK3607675.1"/>
    </source>
</evidence>
<dbReference type="AlphaFoldDB" id="A0AAE0TD28"/>
<dbReference type="Gene3D" id="2.60.120.260">
    <property type="entry name" value="Galactose-binding domain-like"/>
    <property type="match status" value="1"/>
</dbReference>
<accession>A0AAE0TD28</accession>
<protein>
    <recommendedName>
        <fullName evidence="3">Fucolectin tachylectin-4 pentraxin-1 domain-containing protein</fullName>
    </recommendedName>
</protein>
<organism evidence="1 2">
    <name type="scientific">Potamilus streckersoni</name>
    <dbReference type="NCBI Taxonomy" id="2493646"/>
    <lineage>
        <taxon>Eukaryota</taxon>
        <taxon>Metazoa</taxon>
        <taxon>Spiralia</taxon>
        <taxon>Lophotrochozoa</taxon>
        <taxon>Mollusca</taxon>
        <taxon>Bivalvia</taxon>
        <taxon>Autobranchia</taxon>
        <taxon>Heteroconchia</taxon>
        <taxon>Palaeoheterodonta</taxon>
        <taxon>Unionida</taxon>
        <taxon>Unionoidea</taxon>
        <taxon>Unionidae</taxon>
        <taxon>Ambleminae</taxon>
        <taxon>Lampsilini</taxon>
        <taxon>Potamilus</taxon>
    </lineage>
</organism>
<name>A0AAE0TD28_9BIVA</name>
<dbReference type="InterPro" id="IPR051941">
    <property type="entry name" value="BG_Antigen-Binding_Lectin"/>
</dbReference>
<dbReference type="PANTHER" id="PTHR45713">
    <property type="entry name" value="FTP DOMAIN-CONTAINING PROTEIN"/>
    <property type="match status" value="1"/>
</dbReference>
<dbReference type="InterPro" id="IPR008979">
    <property type="entry name" value="Galactose-bd-like_sf"/>
</dbReference>
<evidence type="ECO:0000313" key="2">
    <source>
        <dbReference type="Proteomes" id="UP001195483"/>
    </source>
</evidence>
<reference evidence="1" key="3">
    <citation type="submission" date="2023-05" db="EMBL/GenBank/DDBJ databases">
        <authorList>
            <person name="Smith C.H."/>
        </authorList>
    </citation>
    <scope>NUCLEOTIDE SEQUENCE</scope>
    <source>
        <strain evidence="1">CHS0354</strain>
        <tissue evidence="1">Mantle</tissue>
    </source>
</reference>